<organism evidence="7 8">
    <name type="scientific">Modicella reniformis</name>
    <dbReference type="NCBI Taxonomy" id="1440133"/>
    <lineage>
        <taxon>Eukaryota</taxon>
        <taxon>Fungi</taxon>
        <taxon>Fungi incertae sedis</taxon>
        <taxon>Mucoromycota</taxon>
        <taxon>Mortierellomycotina</taxon>
        <taxon>Mortierellomycetes</taxon>
        <taxon>Mortierellales</taxon>
        <taxon>Mortierellaceae</taxon>
        <taxon>Modicella</taxon>
    </lineage>
</organism>
<reference evidence="7" key="1">
    <citation type="journal article" date="2020" name="Fungal Divers.">
        <title>Resolving the Mortierellaceae phylogeny through synthesis of multi-gene phylogenetics and phylogenomics.</title>
        <authorList>
            <person name="Vandepol N."/>
            <person name="Liber J."/>
            <person name="Desiro A."/>
            <person name="Na H."/>
            <person name="Kennedy M."/>
            <person name="Barry K."/>
            <person name="Grigoriev I.V."/>
            <person name="Miller A.N."/>
            <person name="O'Donnell K."/>
            <person name="Stajich J.E."/>
            <person name="Bonito G."/>
        </authorList>
    </citation>
    <scope>NUCLEOTIDE SEQUENCE</scope>
    <source>
        <strain evidence="7">MES-2147</strain>
    </source>
</reference>
<comment type="caution">
    <text evidence="7">The sequence shown here is derived from an EMBL/GenBank/DDBJ whole genome shotgun (WGS) entry which is preliminary data.</text>
</comment>
<keyword evidence="8" id="KW-1185">Reference proteome</keyword>
<sequence length="210" mass="23440">MNSETLKAVCGLLNPLFLVPGTDTLEKILSKSVREKAMKLKDYINNNVIKDAITADSWTSIDNNRKYFGITFHFITPEWDLQTKLICGTTDEGANTKKAMHLFSRHITIEWIPCSAHIQLCIHKAINKTSAAKALLDKCQKISTLFKNSGAALRLLNKELPGNATRWNSHFTMAERVHQTIEAIPATLDKMKTGTTEEKAKAQGPRTTDA</sequence>
<evidence type="ECO:0000256" key="6">
    <source>
        <dbReference type="SAM" id="MobiDB-lite"/>
    </source>
</evidence>
<name>A0A9P6IJR9_9FUNG</name>
<keyword evidence="3" id="KW-0863">Zinc-finger</keyword>
<dbReference type="EMBL" id="JAAAHW010010154">
    <property type="protein sequence ID" value="KAF9929836.1"/>
    <property type="molecule type" value="Genomic_DNA"/>
</dbReference>
<accession>A0A9P6IJR9</accession>
<comment type="subcellular location">
    <subcellularLocation>
        <location evidence="1">Nucleus</location>
    </subcellularLocation>
</comment>
<feature type="region of interest" description="Disordered" evidence="6">
    <location>
        <begin position="189"/>
        <end position="210"/>
    </location>
</feature>
<dbReference type="SUPFAM" id="SSF53098">
    <property type="entry name" value="Ribonuclease H-like"/>
    <property type="match status" value="1"/>
</dbReference>
<dbReference type="InterPro" id="IPR052035">
    <property type="entry name" value="ZnF_BED_domain_contain"/>
</dbReference>
<dbReference type="InterPro" id="IPR012337">
    <property type="entry name" value="RNaseH-like_sf"/>
</dbReference>
<dbReference type="OrthoDB" id="2445285at2759"/>
<dbReference type="AlphaFoldDB" id="A0A9P6IJR9"/>
<evidence type="ECO:0000256" key="2">
    <source>
        <dbReference type="ARBA" id="ARBA00022723"/>
    </source>
</evidence>
<evidence type="ECO:0000313" key="7">
    <source>
        <dbReference type="EMBL" id="KAF9929836.1"/>
    </source>
</evidence>
<dbReference type="Proteomes" id="UP000749646">
    <property type="component" value="Unassembled WGS sequence"/>
</dbReference>
<proteinExistence type="predicted"/>
<dbReference type="GO" id="GO:0005634">
    <property type="term" value="C:nucleus"/>
    <property type="evidence" value="ECO:0007669"/>
    <property type="project" value="UniProtKB-SubCell"/>
</dbReference>
<feature type="compositionally biased region" description="Basic and acidic residues" evidence="6">
    <location>
        <begin position="189"/>
        <end position="201"/>
    </location>
</feature>
<keyword evidence="5" id="KW-0539">Nucleus</keyword>
<dbReference type="PANTHER" id="PTHR46481:SF10">
    <property type="entry name" value="ZINC FINGER BED DOMAIN-CONTAINING PROTEIN 39"/>
    <property type="match status" value="1"/>
</dbReference>
<dbReference type="GO" id="GO:0008270">
    <property type="term" value="F:zinc ion binding"/>
    <property type="evidence" value="ECO:0007669"/>
    <property type="project" value="UniProtKB-KW"/>
</dbReference>
<protein>
    <submittedName>
        <fullName evidence="7">Uncharacterized protein</fullName>
    </submittedName>
</protein>
<evidence type="ECO:0000256" key="4">
    <source>
        <dbReference type="ARBA" id="ARBA00022833"/>
    </source>
</evidence>
<dbReference type="PANTHER" id="PTHR46481">
    <property type="entry name" value="ZINC FINGER BED DOMAIN-CONTAINING PROTEIN 4"/>
    <property type="match status" value="1"/>
</dbReference>
<evidence type="ECO:0000256" key="3">
    <source>
        <dbReference type="ARBA" id="ARBA00022771"/>
    </source>
</evidence>
<keyword evidence="4" id="KW-0862">Zinc</keyword>
<keyword evidence="2" id="KW-0479">Metal-binding</keyword>
<evidence type="ECO:0000256" key="5">
    <source>
        <dbReference type="ARBA" id="ARBA00023242"/>
    </source>
</evidence>
<evidence type="ECO:0000313" key="8">
    <source>
        <dbReference type="Proteomes" id="UP000749646"/>
    </source>
</evidence>
<gene>
    <name evidence="7" type="ORF">BGZ65_005618</name>
</gene>
<evidence type="ECO:0000256" key="1">
    <source>
        <dbReference type="ARBA" id="ARBA00004123"/>
    </source>
</evidence>